<evidence type="ECO:0000313" key="2">
    <source>
        <dbReference type="EMBL" id="OJH49575.1"/>
    </source>
</evidence>
<dbReference type="Pfam" id="PF03102">
    <property type="entry name" value="NeuB"/>
    <property type="match status" value="1"/>
</dbReference>
<reference evidence="2 3" key="1">
    <citation type="submission" date="2014-12" db="EMBL/GenBank/DDBJ databases">
        <title>The genome sequence of Methanohalophilus portucalensis strain FDF1.</title>
        <authorList>
            <person name="Lai M.-C."/>
            <person name="Lai S.-J."/>
        </authorList>
    </citation>
    <scope>NUCLEOTIDE SEQUENCE [LARGE SCALE GENOMIC DNA]</scope>
    <source>
        <strain evidence="2 3">FDF-1</strain>
    </source>
</reference>
<dbReference type="InterPro" id="IPR013132">
    <property type="entry name" value="PseI/NeuA/B-like_N"/>
</dbReference>
<dbReference type="EMBL" id="JWTK01000002">
    <property type="protein sequence ID" value="OJH49575.1"/>
    <property type="molecule type" value="Genomic_DNA"/>
</dbReference>
<evidence type="ECO:0000259" key="1">
    <source>
        <dbReference type="Pfam" id="PF03102"/>
    </source>
</evidence>
<dbReference type="Gene3D" id="3.20.20.70">
    <property type="entry name" value="Aldolase class I"/>
    <property type="match status" value="1"/>
</dbReference>
<dbReference type="Proteomes" id="UP000185713">
    <property type="component" value="Unassembled WGS sequence"/>
</dbReference>
<dbReference type="PANTHER" id="PTHR42966:SF1">
    <property type="entry name" value="SIALIC ACID SYNTHASE"/>
    <property type="match status" value="1"/>
</dbReference>
<dbReference type="GO" id="GO:0016051">
    <property type="term" value="P:carbohydrate biosynthetic process"/>
    <property type="evidence" value="ECO:0007669"/>
    <property type="project" value="InterPro"/>
</dbReference>
<comment type="caution">
    <text evidence="2">The sequence shown here is derived from an EMBL/GenBank/DDBJ whole genome shotgun (WGS) entry which is preliminary data.</text>
</comment>
<organism evidence="2 3">
    <name type="scientific">Methanohalophilus portucalensis FDF-1</name>
    <dbReference type="NCBI Taxonomy" id="523843"/>
    <lineage>
        <taxon>Archaea</taxon>
        <taxon>Methanobacteriati</taxon>
        <taxon>Methanobacteriota</taxon>
        <taxon>Stenosarchaea group</taxon>
        <taxon>Methanomicrobia</taxon>
        <taxon>Methanosarcinales</taxon>
        <taxon>Methanosarcinaceae</taxon>
        <taxon>Methanohalophilus</taxon>
    </lineage>
</organism>
<feature type="domain" description="PseI/NeuA/B-like" evidence="1">
    <location>
        <begin position="32"/>
        <end position="275"/>
    </location>
</feature>
<dbReference type="InterPro" id="IPR013785">
    <property type="entry name" value="Aldolase_TIM"/>
</dbReference>
<proteinExistence type="predicted"/>
<gene>
    <name evidence="2" type="ORF">MPF_0363</name>
</gene>
<accession>A0A1L9C4W2</accession>
<dbReference type="STRING" id="523843.SAMN06264941_0974"/>
<evidence type="ECO:0000313" key="3">
    <source>
        <dbReference type="Proteomes" id="UP000185713"/>
    </source>
</evidence>
<dbReference type="SUPFAM" id="SSF51569">
    <property type="entry name" value="Aldolase"/>
    <property type="match status" value="1"/>
</dbReference>
<dbReference type="GO" id="GO:0047444">
    <property type="term" value="F:N-acylneuraminate-9-phosphate synthase activity"/>
    <property type="evidence" value="ECO:0007669"/>
    <property type="project" value="TreeGrafter"/>
</dbReference>
<sequence length="295" mass="34062">MINMNGFNYQKPKVIAEIGCNHKGNFDIALELIDLAKECGADVAKFQKRNPSELLTPEQYNAPHPNPINSYGDTYGEHREYLEFTKEQHAQLKKYCEKKGIEYSTSVWDITSAKEIVSLNPKIIKVPSASNNNFEMLKVLRDEYRGEVHVSFGMTEKQEEENLIAFFEENGSAKSRLVIYACTSGYPVPYEDLCILEINRLYEEYEDRVKEIGFSGHHLGTAVDIACYTLGARWIERHFTKDRTWKGTDHSASLEPRDLSTLVTDLNNTYKALRYKCEDILDIEKVQREKLKHQF</sequence>
<dbReference type="InterPro" id="IPR051690">
    <property type="entry name" value="PseI-like"/>
</dbReference>
<dbReference type="PANTHER" id="PTHR42966">
    <property type="entry name" value="N-ACETYLNEURAMINATE SYNTHASE"/>
    <property type="match status" value="1"/>
</dbReference>
<dbReference type="AlphaFoldDB" id="A0A1L9C4W2"/>
<name>A0A1L9C4W2_9EURY</name>
<protein>
    <recommendedName>
        <fullName evidence="1">PseI/NeuA/B-like domain-containing protein</fullName>
    </recommendedName>
</protein>